<dbReference type="PANTHER" id="PTHR14209:SF19">
    <property type="entry name" value="ISOAMYL ACETATE-HYDROLYZING ESTERASE 1 HOMOLOG"/>
    <property type="match status" value="1"/>
</dbReference>
<dbReference type="RefSeq" id="XP_020046331.1">
    <property type="nucleotide sequence ID" value="XM_020189810.1"/>
</dbReference>
<dbReference type="STRING" id="1344418.A0A1D2VEB1"/>
<dbReference type="GO" id="GO:0016787">
    <property type="term" value="F:hydrolase activity"/>
    <property type="evidence" value="ECO:0007669"/>
    <property type="project" value="UniProtKB-KW"/>
</dbReference>
<feature type="domain" description="SGNH hydrolase-type esterase" evidence="1">
    <location>
        <begin position="56"/>
        <end position="219"/>
    </location>
</feature>
<organism evidence="2 3">
    <name type="scientific">Ascoidea rubescens DSM 1968</name>
    <dbReference type="NCBI Taxonomy" id="1344418"/>
    <lineage>
        <taxon>Eukaryota</taxon>
        <taxon>Fungi</taxon>
        <taxon>Dikarya</taxon>
        <taxon>Ascomycota</taxon>
        <taxon>Saccharomycotina</taxon>
        <taxon>Saccharomycetes</taxon>
        <taxon>Ascoideaceae</taxon>
        <taxon>Ascoidea</taxon>
    </lineage>
</organism>
<dbReference type="InParanoid" id="A0A1D2VEB1"/>
<evidence type="ECO:0000313" key="2">
    <source>
        <dbReference type="EMBL" id="ODV60024.1"/>
    </source>
</evidence>
<dbReference type="InterPro" id="IPR045136">
    <property type="entry name" value="Iah1-like"/>
</dbReference>
<protein>
    <submittedName>
        <fullName evidence="2">SGNH hydrolase</fullName>
    </submittedName>
</protein>
<dbReference type="OrthoDB" id="671439at2759"/>
<feature type="non-terminal residue" evidence="2">
    <location>
        <position position="248"/>
    </location>
</feature>
<dbReference type="Proteomes" id="UP000095038">
    <property type="component" value="Unassembled WGS sequence"/>
</dbReference>
<proteinExistence type="predicted"/>
<dbReference type="PANTHER" id="PTHR14209">
    <property type="entry name" value="ISOAMYL ACETATE-HYDROLYZING ESTERASE 1"/>
    <property type="match status" value="1"/>
</dbReference>
<accession>A0A1D2VEB1</accession>
<dbReference type="Pfam" id="PF13472">
    <property type="entry name" value="Lipase_GDSL_2"/>
    <property type="match status" value="1"/>
</dbReference>
<evidence type="ECO:0000313" key="3">
    <source>
        <dbReference type="Proteomes" id="UP000095038"/>
    </source>
</evidence>
<dbReference type="SUPFAM" id="SSF52266">
    <property type="entry name" value="SGNH hydrolase"/>
    <property type="match status" value="1"/>
</dbReference>
<sequence>INYDKLLLLGDSLMEFCYNQLPYSHESPTDSTPNDKNHINQNEAEYFNQQIHFTFGSALAHVYTRKLDIVQRGFGGYNTSHISLLLESLLNNDEFVKNLKLIIISGGTNDASTQDNAYLSLKDVRSNFVKMIKLIKEKNINLIIIGSPVYFPEIFSKMCYEDVQKGYNLDNDLVLQYHNQARELCEQNDIPFLDLRSIMIDNYNSTLTSDGLHLSGYGQYLLYKEMMRLIKQHFPQLYPDNIIKKLPT</sequence>
<evidence type="ECO:0000259" key="1">
    <source>
        <dbReference type="Pfam" id="PF13472"/>
    </source>
</evidence>
<dbReference type="AlphaFoldDB" id="A0A1D2VEB1"/>
<name>A0A1D2VEB1_9ASCO</name>
<dbReference type="InterPro" id="IPR013830">
    <property type="entry name" value="SGNH_hydro"/>
</dbReference>
<keyword evidence="3" id="KW-1185">Reference proteome</keyword>
<keyword evidence="2" id="KW-0378">Hydrolase</keyword>
<dbReference type="InterPro" id="IPR036514">
    <property type="entry name" value="SGNH_hydro_sf"/>
</dbReference>
<gene>
    <name evidence="2" type="ORF">ASCRUDRAFT_23866</name>
</gene>
<dbReference type="GeneID" id="30963446"/>
<dbReference type="EMBL" id="KV454483">
    <property type="protein sequence ID" value="ODV60024.1"/>
    <property type="molecule type" value="Genomic_DNA"/>
</dbReference>
<feature type="non-terminal residue" evidence="2">
    <location>
        <position position="1"/>
    </location>
</feature>
<reference evidence="3" key="1">
    <citation type="submission" date="2016-05" db="EMBL/GenBank/DDBJ databases">
        <title>Comparative genomics of biotechnologically important yeasts.</title>
        <authorList>
            <consortium name="DOE Joint Genome Institute"/>
            <person name="Riley R."/>
            <person name="Haridas S."/>
            <person name="Wolfe K.H."/>
            <person name="Lopes M.R."/>
            <person name="Hittinger C.T."/>
            <person name="Goker M."/>
            <person name="Salamov A."/>
            <person name="Wisecaver J."/>
            <person name="Long T.M."/>
            <person name="Aerts A.L."/>
            <person name="Barry K."/>
            <person name="Choi C."/>
            <person name="Clum A."/>
            <person name="Coughlan A.Y."/>
            <person name="Deshpande S."/>
            <person name="Douglass A.P."/>
            <person name="Hanson S.J."/>
            <person name="Klenk H.-P."/>
            <person name="Labutti K."/>
            <person name="Lapidus A."/>
            <person name="Lindquist E."/>
            <person name="Lipzen A."/>
            <person name="Meier-Kolthoff J.P."/>
            <person name="Ohm R.A."/>
            <person name="Otillar R.P."/>
            <person name="Pangilinan J."/>
            <person name="Peng Y."/>
            <person name="Rokas A."/>
            <person name="Rosa C.A."/>
            <person name="Scheuner C."/>
            <person name="Sibirny A.A."/>
            <person name="Slot J.C."/>
            <person name="Stielow J.B."/>
            <person name="Sun H."/>
            <person name="Kurtzman C.P."/>
            <person name="Blackwell M."/>
            <person name="Grigoriev I.V."/>
            <person name="Jeffries T.W."/>
        </authorList>
    </citation>
    <scope>NUCLEOTIDE SEQUENCE [LARGE SCALE GENOMIC DNA]</scope>
    <source>
        <strain evidence="3">DSM 1968</strain>
    </source>
</reference>
<dbReference type="Gene3D" id="3.40.50.1110">
    <property type="entry name" value="SGNH hydrolase"/>
    <property type="match status" value="1"/>
</dbReference>